<reference evidence="3 4" key="1">
    <citation type="submission" date="2016-08" db="EMBL/GenBank/DDBJ databases">
        <title>Genome sequence of Clavibacter michiganensis spp strain CFBP7494.</title>
        <authorList>
            <person name="Thapa S.P."/>
            <person name="Coaker G."/>
            <person name="Jacques M.-A."/>
        </authorList>
    </citation>
    <scope>NUCLEOTIDE SEQUENCE [LARGE SCALE GENOMIC DNA]</scope>
    <source>
        <strain evidence="3">CFBP7494</strain>
    </source>
</reference>
<evidence type="ECO:0000313" key="3">
    <source>
        <dbReference type="EMBL" id="OUE19794.1"/>
    </source>
</evidence>
<feature type="region of interest" description="Disordered" evidence="1">
    <location>
        <begin position="554"/>
        <end position="583"/>
    </location>
</feature>
<feature type="compositionally biased region" description="Polar residues" evidence="1">
    <location>
        <begin position="559"/>
        <end position="569"/>
    </location>
</feature>
<gene>
    <name evidence="3" type="ORF">BFL34_01936</name>
</gene>
<organism evidence="3 4">
    <name type="scientific">Clavibacter michiganensis</name>
    <dbReference type="NCBI Taxonomy" id="28447"/>
    <lineage>
        <taxon>Bacteria</taxon>
        <taxon>Bacillati</taxon>
        <taxon>Actinomycetota</taxon>
        <taxon>Actinomycetes</taxon>
        <taxon>Micrococcales</taxon>
        <taxon>Microbacteriaceae</taxon>
        <taxon>Clavibacter</taxon>
    </lineage>
</organism>
<dbReference type="Proteomes" id="UP000194837">
    <property type="component" value="Unassembled WGS sequence"/>
</dbReference>
<evidence type="ECO:0000313" key="4">
    <source>
        <dbReference type="Proteomes" id="UP000194837"/>
    </source>
</evidence>
<name>A0A251Y689_9MICO</name>
<evidence type="ECO:0000256" key="2">
    <source>
        <dbReference type="SAM" id="Phobius"/>
    </source>
</evidence>
<keyword evidence="2" id="KW-1133">Transmembrane helix</keyword>
<evidence type="ECO:0000256" key="1">
    <source>
        <dbReference type="SAM" id="MobiDB-lite"/>
    </source>
</evidence>
<dbReference type="AlphaFoldDB" id="A0A251Y689"/>
<proteinExistence type="predicted"/>
<keyword evidence="2" id="KW-0472">Membrane</keyword>
<accession>A0A251Y689</accession>
<protein>
    <submittedName>
        <fullName evidence="3">Uncharacterized protein</fullName>
    </submittedName>
</protein>
<sequence length="712" mass="78761">MHDQASSTLLYSFAEHVQFRNDGWHEEAIKRAALCILHERTAGLPDEVLISQTLKLLDLSVDSHIAAEVIGTIVDSNEAYKQGTLIFLSQSERTRLDQVQLEAERIEGLCEARFNEQTRKHHVYKSITWAAFIESLIVPLTEELGSRTLDLLRGQSPVSDTKAARQFLEAQVETERELIKQVVADYLDPRVEHVRLHLLGYLTNYTLIAAGGLTSIQVESLLKTTGPIEIDVLIDTNVAFSMLGLHRNPLNDATASLLSLQKHLGNGVRLRFHMLSTTVNEAKSALTMARNEARKIHANSAFKRAAIDAGVLSGLVEAYLSNDSISRVSPDTYFDVYINGLEAILAERNILVLDATVSASDPVVSQRVTNWLSFSSDGHKSRQLLEHDVTVIETVRQKRPANSPTAASAGWWFVTLDLRLQGKERKDIAGSASLPTILNPAELIQLVRLWMPRTLEMERALVGALRMPFTFYSYDRALEASVMQILAVVNNVAGIDGISEDAALRVLRDATLQSRIAGTLNEDPRETTKAVAEALVRVDMVYEPRAIKAEAMLREQHEQATPSPQVTKITESRSRASTTSAIKDRDKWKATAASYKLELEASRSPVTKIDLATTASKSQESIILRLAKRTAERRITGVRIGAGLMTLAAFGSAVWLTYGTGAEFSEVEPIVGYLVGAPGALVTAFTLFPRAKDSIQNRYANRLERSMRKKLT</sequence>
<feature type="transmembrane region" description="Helical" evidence="2">
    <location>
        <begin position="670"/>
        <end position="688"/>
    </location>
</feature>
<keyword evidence="2" id="KW-0812">Transmembrane</keyword>
<feature type="transmembrane region" description="Helical" evidence="2">
    <location>
        <begin position="638"/>
        <end position="658"/>
    </location>
</feature>
<dbReference type="EMBL" id="MDJW01000009">
    <property type="protein sequence ID" value="OUE19794.1"/>
    <property type="molecule type" value="Genomic_DNA"/>
</dbReference>
<comment type="caution">
    <text evidence="3">The sequence shown here is derived from an EMBL/GenBank/DDBJ whole genome shotgun (WGS) entry which is preliminary data.</text>
</comment>